<dbReference type="PROSITE" id="PS00108">
    <property type="entry name" value="PROTEIN_KINASE_ST"/>
    <property type="match status" value="1"/>
</dbReference>
<dbReference type="Pfam" id="PF00069">
    <property type="entry name" value="Pkinase"/>
    <property type="match status" value="1"/>
</dbReference>
<keyword evidence="5 8" id="KW-0547">Nucleotide-binding</keyword>
<feature type="compositionally biased region" description="Low complexity" evidence="11">
    <location>
        <begin position="415"/>
        <end position="424"/>
    </location>
</feature>
<keyword evidence="7 8" id="KW-0067">ATP-binding</keyword>
<evidence type="ECO:0000256" key="6">
    <source>
        <dbReference type="ARBA" id="ARBA00022777"/>
    </source>
</evidence>
<dbReference type="Proteomes" id="UP001141327">
    <property type="component" value="Unassembled WGS sequence"/>
</dbReference>
<evidence type="ECO:0000313" key="13">
    <source>
        <dbReference type="EMBL" id="KAJ4459676.1"/>
    </source>
</evidence>
<evidence type="ECO:0000256" key="2">
    <source>
        <dbReference type="ARBA" id="ARBA00012411"/>
    </source>
</evidence>
<dbReference type="InterPro" id="IPR003527">
    <property type="entry name" value="MAP_kinase_CS"/>
</dbReference>
<keyword evidence="3 9" id="KW-0723">Serine/threonine-protein kinase</keyword>
<organism evidence="13 14">
    <name type="scientific">Paratrimastix pyriformis</name>
    <dbReference type="NCBI Taxonomy" id="342808"/>
    <lineage>
        <taxon>Eukaryota</taxon>
        <taxon>Metamonada</taxon>
        <taxon>Preaxostyla</taxon>
        <taxon>Paratrimastigidae</taxon>
        <taxon>Paratrimastix</taxon>
    </lineage>
</organism>
<dbReference type="InterPro" id="IPR011009">
    <property type="entry name" value="Kinase-like_dom_sf"/>
</dbReference>
<evidence type="ECO:0000256" key="5">
    <source>
        <dbReference type="ARBA" id="ARBA00022741"/>
    </source>
</evidence>
<accession>A0ABQ8UNS7</accession>
<dbReference type="SUPFAM" id="SSF56112">
    <property type="entry name" value="Protein kinase-like (PK-like)"/>
    <property type="match status" value="1"/>
</dbReference>
<evidence type="ECO:0000256" key="4">
    <source>
        <dbReference type="ARBA" id="ARBA00022679"/>
    </source>
</evidence>
<dbReference type="PROSITE" id="PS01351">
    <property type="entry name" value="MAPK"/>
    <property type="match status" value="1"/>
</dbReference>
<evidence type="ECO:0000256" key="3">
    <source>
        <dbReference type="ARBA" id="ARBA00022527"/>
    </source>
</evidence>
<evidence type="ECO:0000256" key="11">
    <source>
        <dbReference type="SAM" id="MobiDB-lite"/>
    </source>
</evidence>
<dbReference type="EC" id="2.7.11.24" evidence="2 10"/>
<name>A0ABQ8UNS7_9EUKA</name>
<reference evidence="13" key="1">
    <citation type="journal article" date="2022" name="bioRxiv">
        <title>Genomics of Preaxostyla Flagellates Illuminates Evolutionary Transitions and the Path Towards Mitochondrial Loss.</title>
        <authorList>
            <person name="Novak L.V.F."/>
            <person name="Treitli S.C."/>
            <person name="Pyrih J."/>
            <person name="Halakuc P."/>
            <person name="Pipaliya S.V."/>
            <person name="Vacek V."/>
            <person name="Brzon O."/>
            <person name="Soukal P."/>
            <person name="Eme L."/>
            <person name="Dacks J.B."/>
            <person name="Karnkowska A."/>
            <person name="Elias M."/>
            <person name="Hampl V."/>
        </authorList>
    </citation>
    <scope>NUCLEOTIDE SEQUENCE</scope>
    <source>
        <strain evidence="13">RCP-MX</strain>
    </source>
</reference>
<comment type="similarity">
    <text evidence="10">Belongs to the protein kinase superfamily. Ser/Thr protein kinase family. MAP kinase subfamily.</text>
</comment>
<evidence type="ECO:0000313" key="14">
    <source>
        <dbReference type="Proteomes" id="UP001141327"/>
    </source>
</evidence>
<dbReference type="InterPro" id="IPR008352">
    <property type="entry name" value="MAPK_HOG-like"/>
</dbReference>
<comment type="cofactor">
    <cofactor evidence="1 10">
        <name>Mg(2+)</name>
        <dbReference type="ChEBI" id="CHEBI:18420"/>
    </cofactor>
</comment>
<dbReference type="Gene3D" id="3.30.200.20">
    <property type="entry name" value="Phosphorylase Kinase, domain 1"/>
    <property type="match status" value="1"/>
</dbReference>
<feature type="region of interest" description="Disordered" evidence="11">
    <location>
        <begin position="377"/>
        <end position="400"/>
    </location>
</feature>
<comment type="catalytic activity">
    <reaction evidence="10">
        <text>L-threonyl-[protein] + ATP = O-phospho-L-threonyl-[protein] + ADP + H(+)</text>
        <dbReference type="Rhea" id="RHEA:46608"/>
        <dbReference type="Rhea" id="RHEA-COMP:11060"/>
        <dbReference type="Rhea" id="RHEA-COMP:11605"/>
        <dbReference type="ChEBI" id="CHEBI:15378"/>
        <dbReference type="ChEBI" id="CHEBI:30013"/>
        <dbReference type="ChEBI" id="CHEBI:30616"/>
        <dbReference type="ChEBI" id="CHEBI:61977"/>
        <dbReference type="ChEBI" id="CHEBI:456216"/>
        <dbReference type="EC" id="2.7.11.24"/>
    </reaction>
</comment>
<gene>
    <name evidence="13" type="ORF">PAPYR_4431</name>
</gene>
<keyword evidence="6 10" id="KW-0418">Kinase</keyword>
<evidence type="ECO:0000256" key="7">
    <source>
        <dbReference type="ARBA" id="ARBA00022840"/>
    </source>
</evidence>
<dbReference type="InterPro" id="IPR050117">
    <property type="entry name" value="MAPK"/>
</dbReference>
<feature type="binding site" evidence="8">
    <location>
        <position position="48"/>
    </location>
    <ligand>
        <name>ATP</name>
        <dbReference type="ChEBI" id="CHEBI:30616"/>
    </ligand>
</feature>
<dbReference type="PRINTS" id="PR01773">
    <property type="entry name" value="P38MAPKINASE"/>
</dbReference>
<feature type="compositionally biased region" description="Low complexity" evidence="11">
    <location>
        <begin position="390"/>
        <end position="400"/>
    </location>
</feature>
<dbReference type="GO" id="GO:0016301">
    <property type="term" value="F:kinase activity"/>
    <property type="evidence" value="ECO:0007669"/>
    <property type="project" value="UniProtKB-KW"/>
</dbReference>
<dbReference type="EMBL" id="JAPMOS010000018">
    <property type="protein sequence ID" value="KAJ4459676.1"/>
    <property type="molecule type" value="Genomic_DNA"/>
</dbReference>
<evidence type="ECO:0000259" key="12">
    <source>
        <dbReference type="PROSITE" id="PS50011"/>
    </source>
</evidence>
<dbReference type="PROSITE" id="PS00107">
    <property type="entry name" value="PROTEIN_KINASE_ATP"/>
    <property type="match status" value="1"/>
</dbReference>
<protein>
    <recommendedName>
        <fullName evidence="2 10">Mitogen-activated protein kinase</fullName>
        <ecNumber evidence="2 10">2.7.11.24</ecNumber>
    </recommendedName>
</protein>
<keyword evidence="14" id="KW-1185">Reference proteome</keyword>
<dbReference type="InterPro" id="IPR008271">
    <property type="entry name" value="Ser/Thr_kinase_AS"/>
</dbReference>
<dbReference type="InterPro" id="IPR017441">
    <property type="entry name" value="Protein_kinase_ATP_BS"/>
</dbReference>
<evidence type="ECO:0000256" key="10">
    <source>
        <dbReference type="RuleBase" id="RU361165"/>
    </source>
</evidence>
<sequence length="495" mass="54192">MNKQTPQQNSLFEVPSYYKIIRPIGKGAYGVVVSAKDTRTGEKVAIKKIPNAFAHQTDTKRTLREMKILSRFRHENLIGIKDILKTPNCTDFNDVYWVTELMDTDLHQVIGSAQPLSDDHIQYFLYQILRGLKYIHSASILHRDLKPSNLLLNRNCDLKIADFGLARLAQQEDGGFLTEYVATRWYRAPEIILSWKHYTKAVDVWSVGCIFAELLSRKPLFPGKDFLHQLRLIVDVLGSPTDEDLRDIGNDRARDYVKKLPQRSKIPFSQYFARVDPPVSPLAINLLEQMLVFDPSKRITVEEALAHPYLATLHDPAEEPVANLQFNFDYEQKGLSPEILKHLIYQEMLRFHPEAALEHGYVPPNMPALQAAALEAQRLQAQQAHHRHQQQAAQQAAQQQSEAAAAAAAAAAPGAAPAPAGVASPPMPAAPPATAPAGVASPPLGGALPNPASRLASRSSVAGAGAAAQPRSTVSAGTVPGVHAGALAGAVARHH</sequence>
<feature type="region of interest" description="Disordered" evidence="11">
    <location>
        <begin position="415"/>
        <end position="456"/>
    </location>
</feature>
<evidence type="ECO:0000256" key="9">
    <source>
        <dbReference type="RuleBase" id="RU000304"/>
    </source>
</evidence>
<comment type="caution">
    <text evidence="13">The sequence shown here is derived from an EMBL/GenBank/DDBJ whole genome shotgun (WGS) entry which is preliminary data.</text>
</comment>
<comment type="activity regulation">
    <text evidence="10">Activated by threonine and tyrosine phosphorylation.</text>
</comment>
<dbReference type="SMART" id="SM00220">
    <property type="entry name" value="S_TKc"/>
    <property type="match status" value="1"/>
</dbReference>
<evidence type="ECO:0000256" key="8">
    <source>
        <dbReference type="PROSITE-ProRule" id="PRU10141"/>
    </source>
</evidence>
<keyword evidence="4 10" id="KW-0808">Transferase</keyword>
<dbReference type="Gene3D" id="1.10.510.10">
    <property type="entry name" value="Transferase(Phosphotransferase) domain 1"/>
    <property type="match status" value="1"/>
</dbReference>
<proteinExistence type="inferred from homology"/>
<dbReference type="InterPro" id="IPR000719">
    <property type="entry name" value="Prot_kinase_dom"/>
</dbReference>
<dbReference type="PANTHER" id="PTHR24055">
    <property type="entry name" value="MITOGEN-ACTIVATED PROTEIN KINASE"/>
    <property type="match status" value="1"/>
</dbReference>
<keyword evidence="10" id="KW-0460">Magnesium</keyword>
<feature type="domain" description="Protein kinase" evidence="12">
    <location>
        <begin position="18"/>
        <end position="310"/>
    </location>
</feature>
<dbReference type="PROSITE" id="PS50011">
    <property type="entry name" value="PROTEIN_KINASE_DOM"/>
    <property type="match status" value="1"/>
</dbReference>
<evidence type="ECO:0000256" key="1">
    <source>
        <dbReference type="ARBA" id="ARBA00001946"/>
    </source>
</evidence>
<feature type="compositionally biased region" description="Pro residues" evidence="11">
    <location>
        <begin position="425"/>
        <end position="434"/>
    </location>
</feature>